<keyword evidence="1" id="KW-1133">Transmembrane helix</keyword>
<dbReference type="Proteomes" id="UP000242913">
    <property type="component" value="Unassembled WGS sequence"/>
</dbReference>
<gene>
    <name evidence="2" type="ORF">X798_05028</name>
</gene>
<dbReference type="AlphaFoldDB" id="A0A238BRC2"/>
<evidence type="ECO:0000313" key="2">
    <source>
        <dbReference type="EMBL" id="OZC07921.1"/>
    </source>
</evidence>
<reference evidence="2 3" key="1">
    <citation type="submission" date="2015-12" db="EMBL/GenBank/DDBJ databases">
        <title>Draft genome of the nematode, Onchocerca flexuosa.</title>
        <authorList>
            <person name="Mitreva M."/>
        </authorList>
    </citation>
    <scope>NUCLEOTIDE SEQUENCE [LARGE SCALE GENOMIC DNA]</scope>
    <source>
        <strain evidence="2">Red Deer</strain>
    </source>
</reference>
<keyword evidence="1" id="KW-0472">Membrane</keyword>
<name>A0A238BRC2_9BILA</name>
<organism evidence="2 3">
    <name type="scientific">Onchocerca flexuosa</name>
    <dbReference type="NCBI Taxonomy" id="387005"/>
    <lineage>
        <taxon>Eukaryota</taxon>
        <taxon>Metazoa</taxon>
        <taxon>Ecdysozoa</taxon>
        <taxon>Nematoda</taxon>
        <taxon>Chromadorea</taxon>
        <taxon>Rhabditida</taxon>
        <taxon>Spirurina</taxon>
        <taxon>Spiruromorpha</taxon>
        <taxon>Filarioidea</taxon>
        <taxon>Onchocercidae</taxon>
        <taxon>Onchocerca</taxon>
    </lineage>
</organism>
<evidence type="ECO:0000256" key="1">
    <source>
        <dbReference type="SAM" id="Phobius"/>
    </source>
</evidence>
<accession>A0A238BRC2</accession>
<dbReference type="EMBL" id="KZ270018">
    <property type="protein sequence ID" value="OZC07921.1"/>
    <property type="molecule type" value="Genomic_DNA"/>
</dbReference>
<proteinExistence type="predicted"/>
<keyword evidence="1" id="KW-0812">Transmembrane</keyword>
<dbReference type="OrthoDB" id="5912629at2759"/>
<sequence>MSRRNLSRPRIDSSTPKSFYCSPKSYHYIPFAQRRSQLANFKRQTGEKFNHSSISEAQNCQNRLWSQLSEQRGPCLFKKEDTSSKGSPVSSKIFKTTFTNTSANRSVSRNNQLQVLNQQQSKEVFNLSQSKIQSQASSCVHSNYDGEMSEKLDQFKSEILDNIIQLGVYTDRSVTENSTLTMANLQQAITELLTDIGVINIKANKKASIANSDFSEPADEEILNYENEEFESDEDESSLAIPSVESYSDKLAEEDKSPDLVVTAYCDYFPYQDAESGEFGLKDQYDMPCLLLKFSAQLYNFNLNSTNIVTKIPELTSPKVKLNGHCVGHNIKNSNPQFQASWKKHGRRRQLTMSFGTAYMKNPVNQLEELRWQLKMVSYSESYSRQSIKFSSEKVIISAPLKQKFMCRDKLNLTLTNKHFKDYIFEMNPEINAQPYYVIGKHPTLFICGSTRRRTLAKSFENRMTIFSGIVLCITSVSMLVGYTFRRQSHPNRKKLYETLT</sequence>
<evidence type="ECO:0000313" key="3">
    <source>
        <dbReference type="Proteomes" id="UP000242913"/>
    </source>
</evidence>
<protein>
    <submittedName>
        <fullName evidence="2">Uncharacterized protein</fullName>
    </submittedName>
</protein>
<keyword evidence="3" id="KW-1185">Reference proteome</keyword>
<feature type="transmembrane region" description="Helical" evidence="1">
    <location>
        <begin position="464"/>
        <end position="485"/>
    </location>
</feature>